<proteinExistence type="predicted"/>
<evidence type="ECO:0000256" key="1">
    <source>
        <dbReference type="SAM" id="MobiDB-lite"/>
    </source>
</evidence>
<feature type="compositionally biased region" description="Basic and acidic residues" evidence="1">
    <location>
        <begin position="359"/>
        <end position="387"/>
    </location>
</feature>
<dbReference type="EMBL" id="JARKIF010000061">
    <property type="protein sequence ID" value="KAJ7606226.1"/>
    <property type="molecule type" value="Genomic_DNA"/>
</dbReference>
<evidence type="ECO:0000313" key="2">
    <source>
        <dbReference type="EMBL" id="KAJ7606226.1"/>
    </source>
</evidence>
<reference evidence="2" key="1">
    <citation type="submission" date="2023-03" db="EMBL/GenBank/DDBJ databases">
        <title>Massive genome expansion in bonnet fungi (Mycena s.s.) driven by repeated elements and novel gene families across ecological guilds.</title>
        <authorList>
            <consortium name="Lawrence Berkeley National Laboratory"/>
            <person name="Harder C.B."/>
            <person name="Miyauchi S."/>
            <person name="Viragh M."/>
            <person name="Kuo A."/>
            <person name="Thoen E."/>
            <person name="Andreopoulos B."/>
            <person name="Lu D."/>
            <person name="Skrede I."/>
            <person name="Drula E."/>
            <person name="Henrissat B."/>
            <person name="Morin E."/>
            <person name="Kohler A."/>
            <person name="Barry K."/>
            <person name="LaButti K."/>
            <person name="Morin E."/>
            <person name="Salamov A."/>
            <person name="Lipzen A."/>
            <person name="Mereny Z."/>
            <person name="Hegedus B."/>
            <person name="Baldrian P."/>
            <person name="Stursova M."/>
            <person name="Weitz H."/>
            <person name="Taylor A."/>
            <person name="Grigoriev I.V."/>
            <person name="Nagy L.G."/>
            <person name="Martin F."/>
            <person name="Kauserud H."/>
        </authorList>
    </citation>
    <scope>NUCLEOTIDE SEQUENCE</scope>
    <source>
        <strain evidence="2">9284</strain>
    </source>
</reference>
<evidence type="ECO:0000313" key="3">
    <source>
        <dbReference type="Proteomes" id="UP001221142"/>
    </source>
</evidence>
<name>A0AAD7F714_9AGAR</name>
<organism evidence="2 3">
    <name type="scientific">Roridomyces roridus</name>
    <dbReference type="NCBI Taxonomy" id="1738132"/>
    <lineage>
        <taxon>Eukaryota</taxon>
        <taxon>Fungi</taxon>
        <taxon>Dikarya</taxon>
        <taxon>Basidiomycota</taxon>
        <taxon>Agaricomycotina</taxon>
        <taxon>Agaricomycetes</taxon>
        <taxon>Agaricomycetidae</taxon>
        <taxon>Agaricales</taxon>
        <taxon>Marasmiineae</taxon>
        <taxon>Mycenaceae</taxon>
        <taxon>Roridomyces</taxon>
    </lineage>
</organism>
<feature type="region of interest" description="Disordered" evidence="1">
    <location>
        <begin position="745"/>
        <end position="780"/>
    </location>
</feature>
<feature type="compositionally biased region" description="Basic residues" evidence="1">
    <location>
        <begin position="270"/>
        <end position="279"/>
    </location>
</feature>
<accession>A0AAD7F714</accession>
<feature type="compositionally biased region" description="Polar residues" evidence="1">
    <location>
        <begin position="57"/>
        <end position="70"/>
    </location>
</feature>
<keyword evidence="3" id="KW-1185">Reference proteome</keyword>
<dbReference type="AlphaFoldDB" id="A0AAD7F714"/>
<feature type="compositionally biased region" description="Basic and acidic residues" evidence="1">
    <location>
        <begin position="745"/>
        <end position="760"/>
    </location>
</feature>
<feature type="compositionally biased region" description="Low complexity" evidence="1">
    <location>
        <begin position="328"/>
        <end position="341"/>
    </location>
</feature>
<dbReference type="Proteomes" id="UP001221142">
    <property type="component" value="Unassembled WGS sequence"/>
</dbReference>
<protein>
    <submittedName>
        <fullName evidence="2">Uncharacterized protein</fullName>
    </submittedName>
</protein>
<feature type="region of interest" description="Disordered" evidence="1">
    <location>
        <begin position="269"/>
        <end position="397"/>
    </location>
</feature>
<feature type="compositionally biased region" description="Basic and acidic residues" evidence="1">
    <location>
        <begin position="286"/>
        <end position="295"/>
    </location>
</feature>
<gene>
    <name evidence="2" type="ORF">FB45DRAFT_1012033</name>
</gene>
<sequence>MPSPLCYRRARVGQRHRERLGFGDYNHGLCRLRRAVVNVTLWPSKARQSDFVHQGDYSHSQRQVNPTRRSVPQPKQCVESKLHDTLYGVGGWRSVVGIRERHQSAWNDEKGIRNVTHKDGRRPRSPHTLLATPASRRNMGSRARLGGWAYLQTHVGHWNKCMISGQCAVSHKQSKGREGGEKKATEGYDIQEESCEVAGSKRQRQGGLVISNHHHRFGAAMVLATSSPPLRAATRSTLVIRRARWRVNYVATSANMQADNLSFALEDKTKPRRLVHHTRGPPSRSRSLESPEKRNSQRKSGLPSAHTTSLEDNDVFGPNYQRHHPYNSSSRPASRASSSSSHRSRLPDETVTVEPLNFSRDEFEDGKIIDNQPEKTPRVNRTLDREPSPLPPPQYNQEDVAMNDVEVFTGFPDAGAFKALQPKYTDESPHGKYPAFEPTGPEDAGAAGRFMLNTGNLPRLVIAFRTAVEGLDPEQIRTILEDSAISVLIQPFLAGDAFWRKHRVDFESKFKTAVEPITGADGLILALPASKKEPDIKGGGGGGDSRYRAPRVAVGICENAEVARKLVRHGVIAIDKEIAAHVYLVDEKKMSWTLVHLKCNMTGGNAKIAACLRYAGARAAFDGGPIRNAIVMATQAGATTSADERVWEFVRSLHAVFYPAEKDPMWVLYGKPCTTDVGAWEKIRELFRQVPTLRHGHAIFEHISNVSGNKLRPASFCYLCGLDDHRYPCCPYRSRTEIRDWVGPDELYTDKPTGRNDDGRGGQGYAPRGAYRGGHQGRGR</sequence>
<feature type="region of interest" description="Disordered" evidence="1">
    <location>
        <begin position="52"/>
        <end position="75"/>
    </location>
</feature>
<comment type="caution">
    <text evidence="2">The sequence shown here is derived from an EMBL/GenBank/DDBJ whole genome shotgun (WGS) entry which is preliminary data.</text>
</comment>